<name>A0AAD5PDM6_9FUNG</name>
<organism evidence="4 5">
    <name type="scientific">Phascolomyces articulosus</name>
    <dbReference type="NCBI Taxonomy" id="60185"/>
    <lineage>
        <taxon>Eukaryota</taxon>
        <taxon>Fungi</taxon>
        <taxon>Fungi incertae sedis</taxon>
        <taxon>Mucoromycota</taxon>
        <taxon>Mucoromycotina</taxon>
        <taxon>Mucoromycetes</taxon>
        <taxon>Mucorales</taxon>
        <taxon>Lichtheimiaceae</taxon>
        <taxon>Phascolomyces</taxon>
    </lineage>
</organism>
<dbReference type="InterPro" id="IPR000558">
    <property type="entry name" value="Histone_H2B"/>
</dbReference>
<gene>
    <name evidence="4" type="ORF">BDA99DRAFT_605365</name>
</gene>
<dbReference type="InterPro" id="IPR007125">
    <property type="entry name" value="H2A/H2B/H3"/>
</dbReference>
<dbReference type="Proteomes" id="UP001209540">
    <property type="component" value="Unassembled WGS sequence"/>
</dbReference>
<feature type="domain" description="Core Histone H2A/H2B/H3" evidence="3">
    <location>
        <begin position="50"/>
        <end position="124"/>
    </location>
</feature>
<accession>A0AAD5PDM6</accession>
<dbReference type="SMART" id="SM00427">
    <property type="entry name" value="H2B"/>
    <property type="match status" value="1"/>
</dbReference>
<comment type="similarity">
    <text evidence="1">Belongs to the histone H2B family.</text>
</comment>
<dbReference type="GO" id="GO:0005634">
    <property type="term" value="C:nucleus"/>
    <property type="evidence" value="ECO:0007669"/>
    <property type="project" value="UniProtKB-ARBA"/>
</dbReference>
<dbReference type="CDD" id="cd22910">
    <property type="entry name" value="HFD_H2B"/>
    <property type="match status" value="1"/>
</dbReference>
<reference evidence="4" key="1">
    <citation type="journal article" date="2022" name="IScience">
        <title>Evolution of zygomycete secretomes and the origins of terrestrial fungal ecologies.</title>
        <authorList>
            <person name="Chang Y."/>
            <person name="Wang Y."/>
            <person name="Mondo S."/>
            <person name="Ahrendt S."/>
            <person name="Andreopoulos W."/>
            <person name="Barry K."/>
            <person name="Beard J."/>
            <person name="Benny G.L."/>
            <person name="Blankenship S."/>
            <person name="Bonito G."/>
            <person name="Cuomo C."/>
            <person name="Desiro A."/>
            <person name="Gervers K.A."/>
            <person name="Hundley H."/>
            <person name="Kuo A."/>
            <person name="LaButti K."/>
            <person name="Lang B.F."/>
            <person name="Lipzen A."/>
            <person name="O'Donnell K."/>
            <person name="Pangilinan J."/>
            <person name="Reynolds N."/>
            <person name="Sandor L."/>
            <person name="Smith M.E."/>
            <person name="Tsang A."/>
            <person name="Grigoriev I.V."/>
            <person name="Stajich J.E."/>
            <person name="Spatafora J.W."/>
        </authorList>
    </citation>
    <scope>NUCLEOTIDE SEQUENCE</scope>
    <source>
        <strain evidence="4">RSA 2281</strain>
    </source>
</reference>
<keyword evidence="5" id="KW-1185">Reference proteome</keyword>
<dbReference type="EMBL" id="JAIXMP010000015">
    <property type="protein sequence ID" value="KAI9261477.1"/>
    <property type="molecule type" value="Genomic_DNA"/>
</dbReference>
<comment type="caution">
    <text evidence="4">The sequence shown here is derived from an EMBL/GenBank/DDBJ whole genome shotgun (WGS) entry which is preliminary data.</text>
</comment>
<dbReference type="FunFam" id="1.10.20.10:FF:000043">
    <property type="entry name" value="Histone H2B"/>
    <property type="match status" value="1"/>
</dbReference>
<dbReference type="PANTHER" id="PTHR23428">
    <property type="entry name" value="HISTONE H2B"/>
    <property type="match status" value="1"/>
</dbReference>
<dbReference type="Gene3D" id="1.10.20.10">
    <property type="entry name" value="Histone, subunit A"/>
    <property type="match status" value="1"/>
</dbReference>
<feature type="compositionally biased region" description="Polar residues" evidence="2">
    <location>
        <begin position="7"/>
        <end position="25"/>
    </location>
</feature>
<evidence type="ECO:0000259" key="3">
    <source>
        <dbReference type="Pfam" id="PF00125"/>
    </source>
</evidence>
<protein>
    <submittedName>
        <fullName evidence="4">Histone-fold-containing protein</fullName>
    </submittedName>
</protein>
<dbReference type="PRINTS" id="PR00621">
    <property type="entry name" value="HISTONEH2B"/>
</dbReference>
<dbReference type="AlphaFoldDB" id="A0AAD5PDM6"/>
<dbReference type="InterPro" id="IPR009072">
    <property type="entry name" value="Histone-fold"/>
</dbReference>
<evidence type="ECO:0000313" key="5">
    <source>
        <dbReference type="Proteomes" id="UP001209540"/>
    </source>
</evidence>
<dbReference type="GO" id="GO:0000786">
    <property type="term" value="C:nucleosome"/>
    <property type="evidence" value="ECO:0007669"/>
    <property type="project" value="InterPro"/>
</dbReference>
<dbReference type="Pfam" id="PF00125">
    <property type="entry name" value="Histone"/>
    <property type="match status" value="1"/>
</dbReference>
<sequence>MYKRPSRTSCRAPTNTSVPNTSVPDTSVPKKSVLKKSVLKKSASNRKVNSSDDKKRKTERTESYSIYIHRVLKQFHPDFSICNESISIIDSIIDEMFELIASKAAKLAVEKKRSTINSKDIQASIPLIMSGELGKCAISEGTKAVTKYFSSP</sequence>
<evidence type="ECO:0000256" key="2">
    <source>
        <dbReference type="SAM" id="MobiDB-lite"/>
    </source>
</evidence>
<dbReference type="SUPFAM" id="SSF47113">
    <property type="entry name" value="Histone-fold"/>
    <property type="match status" value="1"/>
</dbReference>
<evidence type="ECO:0000256" key="1">
    <source>
        <dbReference type="ARBA" id="ARBA00006846"/>
    </source>
</evidence>
<evidence type="ECO:0000313" key="4">
    <source>
        <dbReference type="EMBL" id="KAI9261477.1"/>
    </source>
</evidence>
<feature type="compositionally biased region" description="Basic and acidic residues" evidence="2">
    <location>
        <begin position="49"/>
        <end position="60"/>
    </location>
</feature>
<reference evidence="4" key="2">
    <citation type="submission" date="2023-02" db="EMBL/GenBank/DDBJ databases">
        <authorList>
            <consortium name="DOE Joint Genome Institute"/>
            <person name="Mondo S.J."/>
            <person name="Chang Y."/>
            <person name="Wang Y."/>
            <person name="Ahrendt S."/>
            <person name="Andreopoulos W."/>
            <person name="Barry K."/>
            <person name="Beard J."/>
            <person name="Benny G.L."/>
            <person name="Blankenship S."/>
            <person name="Bonito G."/>
            <person name="Cuomo C."/>
            <person name="Desiro A."/>
            <person name="Gervers K.A."/>
            <person name="Hundley H."/>
            <person name="Kuo A."/>
            <person name="LaButti K."/>
            <person name="Lang B.F."/>
            <person name="Lipzen A."/>
            <person name="O'Donnell K."/>
            <person name="Pangilinan J."/>
            <person name="Reynolds N."/>
            <person name="Sandor L."/>
            <person name="Smith M.W."/>
            <person name="Tsang A."/>
            <person name="Grigoriev I.V."/>
            <person name="Stajich J.E."/>
            <person name="Spatafora J.W."/>
        </authorList>
    </citation>
    <scope>NUCLEOTIDE SEQUENCE</scope>
    <source>
        <strain evidence="4">RSA 2281</strain>
    </source>
</reference>
<dbReference type="GO" id="GO:0030527">
    <property type="term" value="F:structural constituent of chromatin"/>
    <property type="evidence" value="ECO:0007669"/>
    <property type="project" value="InterPro"/>
</dbReference>
<feature type="region of interest" description="Disordered" evidence="2">
    <location>
        <begin position="1"/>
        <end position="60"/>
    </location>
</feature>
<dbReference type="GO" id="GO:0046982">
    <property type="term" value="F:protein heterodimerization activity"/>
    <property type="evidence" value="ECO:0007669"/>
    <property type="project" value="InterPro"/>
</dbReference>
<dbReference type="GO" id="GO:0003677">
    <property type="term" value="F:DNA binding"/>
    <property type="evidence" value="ECO:0007669"/>
    <property type="project" value="InterPro"/>
</dbReference>
<proteinExistence type="inferred from homology"/>